<keyword evidence="1" id="KW-0812">Transmembrane</keyword>
<dbReference type="RefSeq" id="WP_301066059.1">
    <property type="nucleotide sequence ID" value="NZ_CP118710.1"/>
</dbReference>
<evidence type="ECO:0000256" key="1">
    <source>
        <dbReference type="SAM" id="Phobius"/>
    </source>
</evidence>
<name>A0AAX3U6I2_9VIBR</name>
<protein>
    <submittedName>
        <fullName evidence="2">Uncharacterized protein</fullName>
    </submittedName>
</protein>
<feature type="transmembrane region" description="Helical" evidence="1">
    <location>
        <begin position="157"/>
        <end position="181"/>
    </location>
</feature>
<proteinExistence type="predicted"/>
<feature type="transmembrane region" description="Helical" evidence="1">
    <location>
        <begin position="6"/>
        <end position="27"/>
    </location>
</feature>
<gene>
    <name evidence="2" type="ORF">PYE51_16775</name>
</gene>
<sequence>MDVNSYITPVAGLIGVMVSIVTFLVTFQKLKDIKGEKAKELHSRYAAIKVLANDIDANYPEILILLSGLTRAELTPSEVQWFINEPGAFLKLEQYGKICGRYCEINLEKGEFSLTERVSTFKKQIIEKLKIVGVGLGLLAFLSAMWGLIIYNVNTASVVYIALGAWFIYFLLILWGVNLLWGTINKAQKLQGKPI</sequence>
<feature type="transmembrane region" description="Helical" evidence="1">
    <location>
        <begin position="131"/>
        <end position="151"/>
    </location>
</feature>
<dbReference type="Proteomes" id="UP001239257">
    <property type="component" value="Chromosome 2"/>
</dbReference>
<keyword evidence="1" id="KW-0472">Membrane</keyword>
<evidence type="ECO:0000313" key="3">
    <source>
        <dbReference type="Proteomes" id="UP001239257"/>
    </source>
</evidence>
<dbReference type="EMBL" id="CP118710">
    <property type="protein sequence ID" value="WGK83024.1"/>
    <property type="molecule type" value="Genomic_DNA"/>
</dbReference>
<reference evidence="2" key="1">
    <citation type="submission" date="2022-02" db="EMBL/GenBank/DDBJ databases">
        <title>Emergence and expansion in Europe of a Vibrio aestuarianus clonal complex pathogenic for oysters.</title>
        <authorList>
            <person name="Mesnil A."/>
            <person name="Travers M.-A."/>
        </authorList>
    </citation>
    <scope>NUCLEOTIDE SEQUENCE</scope>
    <source>
        <strain evidence="2">U29</strain>
    </source>
</reference>
<keyword evidence="1" id="KW-1133">Transmembrane helix</keyword>
<evidence type="ECO:0000313" key="2">
    <source>
        <dbReference type="EMBL" id="WGK83024.1"/>
    </source>
</evidence>
<dbReference type="AlphaFoldDB" id="A0AAX3U6I2"/>
<accession>A0AAX3U6I2</accession>
<organism evidence="2 3">
    <name type="scientific">Vibrio aestuarianus</name>
    <dbReference type="NCBI Taxonomy" id="28171"/>
    <lineage>
        <taxon>Bacteria</taxon>
        <taxon>Pseudomonadati</taxon>
        <taxon>Pseudomonadota</taxon>
        <taxon>Gammaproteobacteria</taxon>
        <taxon>Vibrionales</taxon>
        <taxon>Vibrionaceae</taxon>
        <taxon>Vibrio</taxon>
    </lineage>
</organism>